<evidence type="ECO:0000256" key="1">
    <source>
        <dbReference type="SAM" id="MobiDB-lite"/>
    </source>
</evidence>
<dbReference type="AlphaFoldDB" id="A0A9N7YAF7"/>
<evidence type="ECO:0000313" key="2">
    <source>
        <dbReference type="EMBL" id="CAB1417184.1"/>
    </source>
</evidence>
<feature type="compositionally biased region" description="Basic and acidic residues" evidence="1">
    <location>
        <begin position="94"/>
        <end position="106"/>
    </location>
</feature>
<feature type="region of interest" description="Disordered" evidence="1">
    <location>
        <begin position="65"/>
        <end position="133"/>
    </location>
</feature>
<accession>A0A9N7YAF7</accession>
<gene>
    <name evidence="2" type="ORF">PLEPLA_LOCUS4985</name>
</gene>
<feature type="compositionally biased region" description="Low complexity" evidence="1">
    <location>
        <begin position="111"/>
        <end position="128"/>
    </location>
</feature>
<reference evidence="2" key="1">
    <citation type="submission" date="2020-03" db="EMBL/GenBank/DDBJ databases">
        <authorList>
            <person name="Weist P."/>
        </authorList>
    </citation>
    <scope>NUCLEOTIDE SEQUENCE</scope>
</reference>
<dbReference type="Proteomes" id="UP001153269">
    <property type="component" value="Unassembled WGS sequence"/>
</dbReference>
<dbReference type="EMBL" id="CADEAL010000250">
    <property type="protein sequence ID" value="CAB1417184.1"/>
    <property type="molecule type" value="Genomic_DNA"/>
</dbReference>
<organism evidence="2 3">
    <name type="scientific">Pleuronectes platessa</name>
    <name type="common">European plaice</name>
    <dbReference type="NCBI Taxonomy" id="8262"/>
    <lineage>
        <taxon>Eukaryota</taxon>
        <taxon>Metazoa</taxon>
        <taxon>Chordata</taxon>
        <taxon>Craniata</taxon>
        <taxon>Vertebrata</taxon>
        <taxon>Euteleostomi</taxon>
        <taxon>Actinopterygii</taxon>
        <taxon>Neopterygii</taxon>
        <taxon>Teleostei</taxon>
        <taxon>Neoteleostei</taxon>
        <taxon>Acanthomorphata</taxon>
        <taxon>Carangaria</taxon>
        <taxon>Pleuronectiformes</taxon>
        <taxon>Pleuronectoidei</taxon>
        <taxon>Pleuronectidae</taxon>
        <taxon>Pleuronectes</taxon>
    </lineage>
</organism>
<name>A0A9N7YAF7_PLEPL</name>
<sequence length="147" mass="16412">MCFSPQTIQCFIDQVLMTFLGICCLAFACQTLRLPRCCRRHCCLCFFDQTGVDLGSGACATVEFRPGEEEEEEKEGGRRGGEEEGMPDLNCFGDEPKNKRREKDYMWTENSPGSPRSPLLSPLLGSSPHTHTPVILGTSHRFTVFPS</sequence>
<keyword evidence="3" id="KW-1185">Reference proteome</keyword>
<proteinExistence type="predicted"/>
<evidence type="ECO:0000313" key="3">
    <source>
        <dbReference type="Proteomes" id="UP001153269"/>
    </source>
</evidence>
<comment type="caution">
    <text evidence="2">The sequence shown here is derived from an EMBL/GenBank/DDBJ whole genome shotgun (WGS) entry which is preliminary data.</text>
</comment>
<protein>
    <submittedName>
        <fullName evidence="2">Uncharacterized protein</fullName>
    </submittedName>
</protein>